<comment type="subcellular location">
    <subcellularLocation>
        <location evidence="1 11">Nucleus</location>
    </subcellularLocation>
</comment>
<accession>A0A0N5B5M3</accession>
<dbReference type="PROSITE" id="PS51843">
    <property type="entry name" value="NR_LBD"/>
    <property type="match status" value="1"/>
</dbReference>
<evidence type="ECO:0000256" key="7">
    <source>
        <dbReference type="ARBA" id="ARBA00023125"/>
    </source>
</evidence>
<keyword evidence="4 11" id="KW-0863">Zinc-finger</keyword>
<dbReference type="Proteomes" id="UP000046392">
    <property type="component" value="Unplaced"/>
</dbReference>
<dbReference type="SUPFAM" id="SSF57716">
    <property type="entry name" value="Glucocorticoid receptor-like (DNA-binding domain)"/>
    <property type="match status" value="1"/>
</dbReference>
<sequence length="428" mass="50611">MIPSQCPRIEKTNGKNVVIPENCVICGKSTKCYHYDIISCNGCKTFFRRSVLANKNYKCKYNGKCVNGCTARCKKCRFDKCLNSGMDPRRIQFPSNWTEDQISSILQKYDNFKKLHNDDNNQIQKNDCLNCSYQSIDNPKILEFQSIVSNTISNLTYIENKFKLLRESVFNGFELFDYDLNNYLMLSSKLSDAEKYNIPTDWPKPMREPMEKHMFELTQEDHMQHKRRFKPNHKPWFRLDQYLVVDYLKTLNFFPQIPHEDKINLIKNIGASIFIAGIVYYSCMRNKESIYFPDGFEPLKIHKKVFPIENEVFKKSVDTFYRVKLTNEEYCLLKMLIISSCNLKYISEETKSILENVKTFYSNVLLKFLQNKLGTMEGVKRYMEIVMFIETVNLIGEKFKELELLVDMVHAKIHDNRKRRPNKLFIDS</sequence>
<dbReference type="GO" id="GO:0003700">
    <property type="term" value="F:DNA-binding transcription factor activity"/>
    <property type="evidence" value="ECO:0007669"/>
    <property type="project" value="InterPro"/>
</dbReference>
<dbReference type="PRINTS" id="PR00047">
    <property type="entry name" value="STROIDFINGER"/>
</dbReference>
<dbReference type="STRING" id="174720.A0A0N5B5M3"/>
<evidence type="ECO:0000256" key="5">
    <source>
        <dbReference type="ARBA" id="ARBA00022833"/>
    </source>
</evidence>
<keyword evidence="9 11" id="KW-0675">Receptor</keyword>
<keyword evidence="5 11" id="KW-0862">Zinc</keyword>
<dbReference type="Gene3D" id="3.30.50.10">
    <property type="entry name" value="Erythroid Transcription Factor GATA-1, subunit A"/>
    <property type="match status" value="1"/>
</dbReference>
<dbReference type="SUPFAM" id="SSF48508">
    <property type="entry name" value="Nuclear receptor ligand-binding domain"/>
    <property type="match status" value="1"/>
</dbReference>
<dbReference type="InterPro" id="IPR000536">
    <property type="entry name" value="Nucl_hrmn_rcpt_lig-bd"/>
</dbReference>
<feature type="domain" description="Nuclear receptor" evidence="12">
    <location>
        <begin position="20"/>
        <end position="93"/>
    </location>
</feature>
<organism evidence="14 15">
    <name type="scientific">Strongyloides papillosus</name>
    <name type="common">Intestinal threadworm</name>
    <dbReference type="NCBI Taxonomy" id="174720"/>
    <lineage>
        <taxon>Eukaryota</taxon>
        <taxon>Metazoa</taxon>
        <taxon>Ecdysozoa</taxon>
        <taxon>Nematoda</taxon>
        <taxon>Chromadorea</taxon>
        <taxon>Rhabditida</taxon>
        <taxon>Tylenchina</taxon>
        <taxon>Panagrolaimomorpha</taxon>
        <taxon>Strongyloidoidea</taxon>
        <taxon>Strongyloididae</taxon>
        <taxon>Strongyloides</taxon>
    </lineage>
</organism>
<evidence type="ECO:0000259" key="13">
    <source>
        <dbReference type="PROSITE" id="PS51843"/>
    </source>
</evidence>
<reference evidence="15" key="1">
    <citation type="submission" date="2017-02" db="UniProtKB">
        <authorList>
            <consortium name="WormBaseParasite"/>
        </authorList>
    </citation>
    <scope>IDENTIFICATION</scope>
</reference>
<dbReference type="InterPro" id="IPR013088">
    <property type="entry name" value="Znf_NHR/GATA"/>
</dbReference>
<evidence type="ECO:0000259" key="12">
    <source>
        <dbReference type="PROSITE" id="PS51030"/>
    </source>
</evidence>
<evidence type="ECO:0000256" key="2">
    <source>
        <dbReference type="ARBA" id="ARBA00005993"/>
    </source>
</evidence>
<evidence type="ECO:0000256" key="11">
    <source>
        <dbReference type="RuleBase" id="RU004334"/>
    </source>
</evidence>
<dbReference type="GO" id="GO:0005634">
    <property type="term" value="C:nucleus"/>
    <property type="evidence" value="ECO:0007669"/>
    <property type="project" value="UniProtKB-SubCell"/>
</dbReference>
<evidence type="ECO:0000256" key="6">
    <source>
        <dbReference type="ARBA" id="ARBA00023015"/>
    </source>
</evidence>
<dbReference type="InterPro" id="IPR049636">
    <property type="entry name" value="HNF4-like_DBD"/>
</dbReference>
<evidence type="ECO:0000256" key="1">
    <source>
        <dbReference type="ARBA" id="ARBA00004123"/>
    </source>
</evidence>
<dbReference type="GO" id="GO:0000978">
    <property type="term" value="F:RNA polymerase II cis-regulatory region sequence-specific DNA binding"/>
    <property type="evidence" value="ECO:0007669"/>
    <property type="project" value="InterPro"/>
</dbReference>
<keyword evidence="6 11" id="KW-0805">Transcription regulation</keyword>
<evidence type="ECO:0000256" key="9">
    <source>
        <dbReference type="ARBA" id="ARBA00023170"/>
    </source>
</evidence>
<dbReference type="PANTHER" id="PTHR24083">
    <property type="entry name" value="NUCLEAR HORMONE RECEPTOR"/>
    <property type="match status" value="1"/>
</dbReference>
<dbReference type="InterPro" id="IPR001628">
    <property type="entry name" value="Znf_hrmn_rcpt"/>
</dbReference>
<dbReference type="WBParaSite" id="SPAL_0000136700.1">
    <property type="protein sequence ID" value="SPAL_0000136700.1"/>
    <property type="gene ID" value="SPAL_0000136700"/>
</dbReference>
<dbReference type="AlphaFoldDB" id="A0A0N5B5M3"/>
<feature type="domain" description="NR LBD" evidence="13">
    <location>
        <begin position="201"/>
        <end position="425"/>
    </location>
</feature>
<dbReference type="InterPro" id="IPR035500">
    <property type="entry name" value="NHR-like_dom_sf"/>
</dbReference>
<evidence type="ECO:0000256" key="4">
    <source>
        <dbReference type="ARBA" id="ARBA00022771"/>
    </source>
</evidence>
<dbReference type="Gene3D" id="1.10.565.10">
    <property type="entry name" value="Retinoid X Receptor"/>
    <property type="match status" value="1"/>
</dbReference>
<dbReference type="CDD" id="cd06960">
    <property type="entry name" value="NR_DBD_HNF4A"/>
    <property type="match status" value="1"/>
</dbReference>
<evidence type="ECO:0000256" key="8">
    <source>
        <dbReference type="ARBA" id="ARBA00023163"/>
    </source>
</evidence>
<evidence type="ECO:0000256" key="10">
    <source>
        <dbReference type="ARBA" id="ARBA00023242"/>
    </source>
</evidence>
<keyword evidence="8 11" id="KW-0804">Transcription</keyword>
<dbReference type="SMART" id="SM00430">
    <property type="entry name" value="HOLI"/>
    <property type="match status" value="1"/>
</dbReference>
<dbReference type="GO" id="GO:0008270">
    <property type="term" value="F:zinc ion binding"/>
    <property type="evidence" value="ECO:0007669"/>
    <property type="project" value="UniProtKB-KW"/>
</dbReference>
<keyword evidence="14" id="KW-1185">Reference proteome</keyword>
<evidence type="ECO:0000313" key="14">
    <source>
        <dbReference type="Proteomes" id="UP000046392"/>
    </source>
</evidence>
<dbReference type="Pfam" id="PF00105">
    <property type="entry name" value="zf-C4"/>
    <property type="match status" value="1"/>
</dbReference>
<name>A0A0N5B5M3_STREA</name>
<evidence type="ECO:0000256" key="3">
    <source>
        <dbReference type="ARBA" id="ARBA00022723"/>
    </source>
</evidence>
<dbReference type="Pfam" id="PF00104">
    <property type="entry name" value="Hormone_recep"/>
    <property type="match status" value="1"/>
</dbReference>
<protein>
    <submittedName>
        <fullName evidence="15">Nuclear receptor domain-containing protein</fullName>
    </submittedName>
</protein>
<keyword evidence="10 11" id="KW-0539">Nucleus</keyword>
<dbReference type="PROSITE" id="PS00031">
    <property type="entry name" value="NUCLEAR_REC_DBD_1"/>
    <property type="match status" value="1"/>
</dbReference>
<comment type="similarity">
    <text evidence="2 11">Belongs to the nuclear hormone receptor family.</text>
</comment>
<dbReference type="SMART" id="SM00399">
    <property type="entry name" value="ZnF_C4"/>
    <property type="match status" value="1"/>
</dbReference>
<keyword evidence="7 11" id="KW-0238">DNA-binding</keyword>
<dbReference type="PROSITE" id="PS51030">
    <property type="entry name" value="NUCLEAR_REC_DBD_2"/>
    <property type="match status" value="1"/>
</dbReference>
<proteinExistence type="inferred from homology"/>
<evidence type="ECO:0000313" key="15">
    <source>
        <dbReference type="WBParaSite" id="SPAL_0000136700.1"/>
    </source>
</evidence>
<dbReference type="InterPro" id="IPR050274">
    <property type="entry name" value="Nuclear_hormone_rcpt_NR2"/>
</dbReference>
<keyword evidence="3 11" id="KW-0479">Metal-binding</keyword>